<evidence type="ECO:0000256" key="5">
    <source>
        <dbReference type="SAM" id="SignalP"/>
    </source>
</evidence>
<evidence type="ECO:0000313" key="7">
    <source>
        <dbReference type="EMBL" id="QCO56770.1"/>
    </source>
</evidence>
<dbReference type="OrthoDB" id="9780147at2"/>
<dbReference type="Gene3D" id="3.40.30.10">
    <property type="entry name" value="Glutaredoxin"/>
    <property type="match status" value="1"/>
</dbReference>
<keyword evidence="1 5" id="KW-0732">Signal</keyword>
<gene>
    <name evidence="7" type="ORF">EOK75_13210</name>
</gene>
<accession>A0A4P8EHY2</accession>
<reference evidence="7 8" key="1">
    <citation type="submission" date="2019-05" db="EMBL/GenBank/DDBJ databases">
        <title>Pseudorhodobacter turbinis sp. nov., isolated from the gut of the Korean turban shell.</title>
        <authorList>
            <person name="Jeong Y.-S."/>
            <person name="Kang W.-R."/>
            <person name="Bae J.-W."/>
        </authorList>
    </citation>
    <scope>NUCLEOTIDE SEQUENCE [LARGE SCALE GENOMIC DNA]</scope>
    <source>
        <strain evidence="7 8">S12M18</strain>
        <plasmid evidence="7 8">unnamed1</plasmid>
    </source>
</reference>
<evidence type="ECO:0000313" key="8">
    <source>
        <dbReference type="Proteomes" id="UP000298631"/>
    </source>
</evidence>
<keyword evidence="4" id="KW-0676">Redox-active center</keyword>
<dbReference type="Pfam" id="PF01323">
    <property type="entry name" value="DSBA"/>
    <property type="match status" value="1"/>
</dbReference>
<name>A0A4P8EHY2_9RHOB</name>
<evidence type="ECO:0000256" key="4">
    <source>
        <dbReference type="ARBA" id="ARBA00023284"/>
    </source>
</evidence>
<dbReference type="PROSITE" id="PS51352">
    <property type="entry name" value="THIOREDOXIN_2"/>
    <property type="match status" value="1"/>
</dbReference>
<dbReference type="RefSeq" id="WP_137194548.1">
    <property type="nucleotide sequence ID" value="NZ_CP039965.1"/>
</dbReference>
<geneLocation type="plasmid" evidence="7 8">
    <name>unnamed1</name>
</geneLocation>
<sequence length="247" mass="26757">MKKLLVTTALALALAPPAFAQSKLSEAERADFRAEVRAYLLEEPEVLMEVFAILEERRNTDAVADDLAMLKTNADEIFNDPASWVGGNPDGDITVVEFMDYQCGYCKKAFEDVAELVSSDGNIRFVVKEFPILGEQSDLASRFAIAVLQTDGAEAYEKVHDALMVMRGAVTPDNLASIGADVGLADVDAVMAHMTSAKVTAVIDANRALAQRLAINGTPTFVIDKTLVRGYVPLDGMRQIVEGQREG</sequence>
<feature type="chain" id="PRO_5020775825" evidence="5">
    <location>
        <begin position="21"/>
        <end position="247"/>
    </location>
</feature>
<dbReference type="SUPFAM" id="SSF52833">
    <property type="entry name" value="Thioredoxin-like"/>
    <property type="match status" value="1"/>
</dbReference>
<dbReference type="AlphaFoldDB" id="A0A4P8EHY2"/>
<feature type="signal peptide" evidence="5">
    <location>
        <begin position="1"/>
        <end position="20"/>
    </location>
</feature>
<dbReference type="PANTHER" id="PTHR13887">
    <property type="entry name" value="GLUTATHIONE S-TRANSFERASE KAPPA"/>
    <property type="match status" value="1"/>
</dbReference>
<dbReference type="InterPro" id="IPR036249">
    <property type="entry name" value="Thioredoxin-like_sf"/>
</dbReference>
<evidence type="ECO:0000256" key="1">
    <source>
        <dbReference type="ARBA" id="ARBA00022729"/>
    </source>
</evidence>
<dbReference type="PANTHER" id="PTHR13887:SF14">
    <property type="entry name" value="DISULFIDE BOND FORMATION PROTEIN D"/>
    <property type="match status" value="1"/>
</dbReference>
<keyword evidence="2" id="KW-0560">Oxidoreductase</keyword>
<keyword evidence="7" id="KW-0614">Plasmid</keyword>
<feature type="domain" description="Thioredoxin" evidence="6">
    <location>
        <begin position="58"/>
        <end position="246"/>
    </location>
</feature>
<dbReference type="Proteomes" id="UP000298631">
    <property type="component" value="Plasmid unnamed1"/>
</dbReference>
<keyword evidence="8" id="KW-1185">Reference proteome</keyword>
<proteinExistence type="predicted"/>
<dbReference type="InterPro" id="IPR013766">
    <property type="entry name" value="Thioredoxin_domain"/>
</dbReference>
<dbReference type="CDD" id="cd03023">
    <property type="entry name" value="DsbA_Com1_like"/>
    <property type="match status" value="1"/>
</dbReference>
<dbReference type="KEGG" id="pseb:EOK75_13210"/>
<protein>
    <submittedName>
        <fullName evidence="7">DsbA family protein</fullName>
    </submittedName>
</protein>
<dbReference type="InterPro" id="IPR001853">
    <property type="entry name" value="DSBA-like_thioredoxin_dom"/>
</dbReference>
<evidence type="ECO:0000256" key="2">
    <source>
        <dbReference type="ARBA" id="ARBA00023002"/>
    </source>
</evidence>
<organism evidence="7 8">
    <name type="scientific">Pseudorhodobacter turbinis</name>
    <dbReference type="NCBI Taxonomy" id="2500533"/>
    <lineage>
        <taxon>Bacteria</taxon>
        <taxon>Pseudomonadati</taxon>
        <taxon>Pseudomonadota</taxon>
        <taxon>Alphaproteobacteria</taxon>
        <taxon>Rhodobacterales</taxon>
        <taxon>Paracoccaceae</taxon>
        <taxon>Pseudorhodobacter</taxon>
    </lineage>
</organism>
<dbReference type="InterPro" id="IPR041205">
    <property type="entry name" value="ScsC_N"/>
</dbReference>
<dbReference type="Pfam" id="PF18312">
    <property type="entry name" value="ScsC_N"/>
    <property type="match status" value="1"/>
</dbReference>
<evidence type="ECO:0000256" key="3">
    <source>
        <dbReference type="ARBA" id="ARBA00023157"/>
    </source>
</evidence>
<evidence type="ECO:0000259" key="6">
    <source>
        <dbReference type="PROSITE" id="PS51352"/>
    </source>
</evidence>
<keyword evidence="3" id="KW-1015">Disulfide bond</keyword>
<dbReference type="EMBL" id="CP039965">
    <property type="protein sequence ID" value="QCO56770.1"/>
    <property type="molecule type" value="Genomic_DNA"/>
</dbReference>
<dbReference type="GO" id="GO:0016491">
    <property type="term" value="F:oxidoreductase activity"/>
    <property type="evidence" value="ECO:0007669"/>
    <property type="project" value="UniProtKB-KW"/>
</dbReference>